<evidence type="ECO:0000313" key="2">
    <source>
        <dbReference type="WBParaSite" id="SMUV_0001102401-mRNA-1"/>
    </source>
</evidence>
<keyword evidence="1" id="KW-1185">Reference proteome</keyword>
<organism evidence="1 2">
    <name type="scientific">Syphacia muris</name>
    <dbReference type="NCBI Taxonomy" id="451379"/>
    <lineage>
        <taxon>Eukaryota</taxon>
        <taxon>Metazoa</taxon>
        <taxon>Ecdysozoa</taxon>
        <taxon>Nematoda</taxon>
        <taxon>Chromadorea</taxon>
        <taxon>Rhabditida</taxon>
        <taxon>Spirurina</taxon>
        <taxon>Oxyuridomorpha</taxon>
        <taxon>Oxyuroidea</taxon>
        <taxon>Oxyuridae</taxon>
        <taxon>Syphacia</taxon>
    </lineage>
</organism>
<reference evidence="2" key="1">
    <citation type="submission" date="2017-02" db="UniProtKB">
        <authorList>
            <consortium name="WormBaseParasite"/>
        </authorList>
    </citation>
    <scope>IDENTIFICATION</scope>
</reference>
<proteinExistence type="predicted"/>
<sequence>MKQKKICPYFIQYFSSVANNLFVDDINKQLKYAKQKAVLSSIVDDESVALWIQSLAVAAAAAAAAAVRNHLGSTNFSRLKMQLSGIESFAAKVR</sequence>
<name>A0A0N5B172_9BILA</name>
<protein>
    <submittedName>
        <fullName evidence="2">PH domain-containing protein</fullName>
    </submittedName>
</protein>
<evidence type="ECO:0000313" key="1">
    <source>
        <dbReference type="Proteomes" id="UP000046393"/>
    </source>
</evidence>
<dbReference type="Proteomes" id="UP000046393">
    <property type="component" value="Unplaced"/>
</dbReference>
<dbReference type="AlphaFoldDB" id="A0A0N5B172"/>
<accession>A0A0N5B172</accession>
<dbReference type="WBParaSite" id="SMUV_0001102401-mRNA-1">
    <property type="protein sequence ID" value="SMUV_0001102401-mRNA-1"/>
    <property type="gene ID" value="SMUV_0001102401"/>
</dbReference>